<evidence type="ECO:0000313" key="1">
    <source>
        <dbReference type="EMBL" id="TGY80903.1"/>
    </source>
</evidence>
<dbReference type="Proteomes" id="UP000306319">
    <property type="component" value="Unassembled WGS sequence"/>
</dbReference>
<gene>
    <name evidence="1" type="ORF">E5331_00560</name>
</gene>
<name>A0AC61RM93_9BACT</name>
<dbReference type="EMBL" id="SRYB01000001">
    <property type="protein sequence ID" value="TGY80903.1"/>
    <property type="molecule type" value="Genomic_DNA"/>
</dbReference>
<organism evidence="1 2">
    <name type="scientific">Lepagella muris</name>
    <dbReference type="NCBI Taxonomy" id="3032870"/>
    <lineage>
        <taxon>Bacteria</taxon>
        <taxon>Pseudomonadati</taxon>
        <taxon>Bacteroidota</taxon>
        <taxon>Bacteroidia</taxon>
        <taxon>Bacteroidales</taxon>
        <taxon>Muribaculaceae</taxon>
        <taxon>Lepagella</taxon>
    </lineage>
</organism>
<comment type="caution">
    <text evidence="1">The sequence shown here is derived from an EMBL/GenBank/DDBJ whole genome shotgun (WGS) entry which is preliminary data.</text>
</comment>
<keyword evidence="2" id="KW-1185">Reference proteome</keyword>
<proteinExistence type="predicted"/>
<accession>A0AC61RM93</accession>
<evidence type="ECO:0000313" key="2">
    <source>
        <dbReference type="Proteomes" id="UP000306319"/>
    </source>
</evidence>
<protein>
    <submittedName>
        <fullName evidence="1">Uncharacterized protein</fullName>
    </submittedName>
</protein>
<reference evidence="1" key="1">
    <citation type="submission" date="2019-04" db="EMBL/GenBank/DDBJ databases">
        <title>Microbes associate with the intestines of laboratory mice.</title>
        <authorList>
            <person name="Navarre W."/>
            <person name="Wong E."/>
            <person name="Huang K."/>
            <person name="Tropini C."/>
            <person name="Ng K."/>
            <person name="Yu B."/>
        </authorList>
    </citation>
    <scope>NUCLEOTIDE SEQUENCE</scope>
    <source>
        <strain evidence="1">NM04_E33</strain>
    </source>
</reference>
<sequence length="85" mass="9803">MEWTEKAIMVQALNQGDYKMAVDILKRNESTLDNQAMSMFANGFALYKHQLLNPIAHIIRKYEDKSVGDFRADQRIGAMLELLNK</sequence>